<keyword evidence="4" id="KW-1185">Reference proteome</keyword>
<reference evidence="3 4" key="1">
    <citation type="submission" date="2016-10" db="EMBL/GenBank/DDBJ databases">
        <authorList>
            <person name="de Groot N.N."/>
        </authorList>
    </citation>
    <scope>NUCLEOTIDE SEQUENCE [LARGE SCALE GENOMIC DNA]</scope>
    <source>
        <strain evidence="3">1</strain>
    </source>
</reference>
<evidence type="ECO:0000313" key="4">
    <source>
        <dbReference type="Proteomes" id="UP000198729"/>
    </source>
</evidence>
<evidence type="ECO:0000256" key="1">
    <source>
        <dbReference type="SAM" id="MobiDB-lite"/>
    </source>
</evidence>
<feature type="compositionally biased region" description="Basic and acidic residues" evidence="1">
    <location>
        <begin position="76"/>
        <end position="94"/>
    </location>
</feature>
<feature type="transmembrane region" description="Helical" evidence="2">
    <location>
        <begin position="12"/>
        <end position="33"/>
    </location>
</feature>
<dbReference type="RefSeq" id="WP_090284981.1">
    <property type="nucleotide sequence ID" value="NZ_FMWO01000040.1"/>
</dbReference>
<keyword evidence="2" id="KW-0812">Transmembrane</keyword>
<gene>
    <name evidence="3" type="ORF">NSMM_330058</name>
</gene>
<sequence>MITKQERFERRAKILLFIGITVTVMATGKITILSVINNLFYSAFLWAVLWFMYVFFRDLSIALGWKKPEFELPQHPREDAEMDIKREEMDRDWDINPANPASPIYEEDFR</sequence>
<feature type="region of interest" description="Disordered" evidence="1">
    <location>
        <begin position="76"/>
        <end position="110"/>
    </location>
</feature>
<evidence type="ECO:0000256" key="2">
    <source>
        <dbReference type="SAM" id="Phobius"/>
    </source>
</evidence>
<dbReference type="OrthoDB" id="9905759at2"/>
<dbReference type="AlphaFoldDB" id="A0A1G5SD52"/>
<protein>
    <recommendedName>
        <fullName evidence="5">Transmembrane protein</fullName>
    </recommendedName>
</protein>
<dbReference type="Proteomes" id="UP000198729">
    <property type="component" value="Unassembled WGS sequence"/>
</dbReference>
<keyword evidence="2" id="KW-1133">Transmembrane helix</keyword>
<proteinExistence type="predicted"/>
<evidence type="ECO:0008006" key="5">
    <source>
        <dbReference type="Google" id="ProtNLM"/>
    </source>
</evidence>
<evidence type="ECO:0000313" key="3">
    <source>
        <dbReference type="EMBL" id="SCZ85038.1"/>
    </source>
</evidence>
<accession>A0A1G5SD52</accession>
<name>A0A1G5SD52_9PROT</name>
<organism evidence="3 4">
    <name type="scientific">Nitrosomonas mobilis</name>
    <dbReference type="NCBI Taxonomy" id="51642"/>
    <lineage>
        <taxon>Bacteria</taxon>
        <taxon>Pseudomonadati</taxon>
        <taxon>Pseudomonadota</taxon>
        <taxon>Betaproteobacteria</taxon>
        <taxon>Nitrosomonadales</taxon>
        <taxon>Nitrosomonadaceae</taxon>
        <taxon>Nitrosomonas</taxon>
    </lineage>
</organism>
<dbReference type="EMBL" id="FMWO01000040">
    <property type="protein sequence ID" value="SCZ85038.1"/>
    <property type="molecule type" value="Genomic_DNA"/>
</dbReference>
<keyword evidence="2" id="KW-0472">Membrane</keyword>
<feature type="transmembrane region" description="Helical" evidence="2">
    <location>
        <begin position="39"/>
        <end position="56"/>
    </location>
</feature>